<dbReference type="AlphaFoldDB" id="A0A0N5AZH8"/>
<reference evidence="3" key="1">
    <citation type="submission" date="2017-02" db="UniProtKB">
        <authorList>
            <consortium name="WormBaseParasite"/>
        </authorList>
    </citation>
    <scope>IDENTIFICATION</scope>
</reference>
<keyword evidence="1" id="KW-1133">Transmembrane helix</keyword>
<feature type="transmembrane region" description="Helical" evidence="1">
    <location>
        <begin position="31"/>
        <end position="50"/>
    </location>
</feature>
<keyword evidence="1" id="KW-0812">Transmembrane</keyword>
<keyword evidence="1" id="KW-0472">Membrane</keyword>
<dbReference type="STRING" id="451379.A0A0N5AZH8"/>
<dbReference type="WBParaSite" id="SMUV_0001040301-mRNA-1">
    <property type="protein sequence ID" value="SMUV_0001040301-mRNA-1"/>
    <property type="gene ID" value="SMUV_0001040301"/>
</dbReference>
<feature type="transmembrane region" description="Helical" evidence="1">
    <location>
        <begin position="111"/>
        <end position="133"/>
    </location>
</feature>
<feature type="transmembrane region" description="Helical" evidence="1">
    <location>
        <begin position="145"/>
        <end position="169"/>
    </location>
</feature>
<protein>
    <submittedName>
        <fullName evidence="3">G_PROTEIN_RECEP_F1_2 domain-containing protein</fullName>
    </submittedName>
</protein>
<keyword evidence="2" id="KW-1185">Reference proteome</keyword>
<evidence type="ECO:0000313" key="3">
    <source>
        <dbReference type="WBParaSite" id="SMUV_0001040301-mRNA-1"/>
    </source>
</evidence>
<dbReference type="Proteomes" id="UP000046393">
    <property type="component" value="Unplaced"/>
</dbReference>
<organism evidence="2 3">
    <name type="scientific">Syphacia muris</name>
    <dbReference type="NCBI Taxonomy" id="451379"/>
    <lineage>
        <taxon>Eukaryota</taxon>
        <taxon>Metazoa</taxon>
        <taxon>Ecdysozoa</taxon>
        <taxon>Nematoda</taxon>
        <taxon>Chromadorea</taxon>
        <taxon>Rhabditida</taxon>
        <taxon>Spirurina</taxon>
        <taxon>Oxyuridomorpha</taxon>
        <taxon>Oxyuroidea</taxon>
        <taxon>Oxyuridae</taxon>
        <taxon>Syphacia</taxon>
    </lineage>
</organism>
<name>A0A0N5AZH8_9BILA</name>
<feature type="transmembrane region" description="Helical" evidence="1">
    <location>
        <begin position="71"/>
        <end position="91"/>
    </location>
</feature>
<proteinExistence type="predicted"/>
<accession>A0A0N5AZH8</accession>
<evidence type="ECO:0000256" key="1">
    <source>
        <dbReference type="SAM" id="Phobius"/>
    </source>
</evidence>
<dbReference type="Gene3D" id="1.20.1070.10">
    <property type="entry name" value="Rhodopsin 7-helix transmembrane proteins"/>
    <property type="match status" value="1"/>
</dbReference>
<sequence length="337" mass="38143">MADNYSADALAWDKQILQIYPSTTEPTQHTLITTVVLLLCTVMGTCGNASQISLQWYTKRLKPRSGNSTGAALQVCVCIIHSTYFCLSILLPLTILENLVKIWMFGLPTCLLYFVVYTAGRTLATWAITFLFIEQFEKTSKKLRITIPVASLIFTVGSVAIPFPFLYFIKVTETILYEEMGQDPNTLLQVITSSCSARYMNSTFMVILATTTFIAHSPRWLLVFSTLFQSTSGVPIPHWVNVFLENCDLLFPGINASIAWIPARYLSSYYTSYESFSRLRPDMKAKKNLCTRPRTDIMPHFKSHSSIEILQYKQGVERTNSLPDNKSLDEAGTKRRK</sequence>
<evidence type="ECO:0000313" key="2">
    <source>
        <dbReference type="Proteomes" id="UP000046393"/>
    </source>
</evidence>